<protein>
    <submittedName>
        <fullName evidence="2">VOC family protein</fullName>
    </submittedName>
</protein>
<keyword evidence="3" id="KW-1185">Reference proteome</keyword>
<dbReference type="InterPro" id="IPR037523">
    <property type="entry name" value="VOC_core"/>
</dbReference>
<dbReference type="SUPFAM" id="SSF54593">
    <property type="entry name" value="Glyoxalase/Bleomycin resistance protein/Dihydroxybiphenyl dioxygenase"/>
    <property type="match status" value="1"/>
</dbReference>
<evidence type="ECO:0000313" key="2">
    <source>
        <dbReference type="EMBL" id="MBG0741156.1"/>
    </source>
</evidence>
<dbReference type="Proteomes" id="UP000655366">
    <property type="component" value="Unassembled WGS sequence"/>
</dbReference>
<reference evidence="2 3" key="1">
    <citation type="submission" date="2020-11" db="EMBL/GenBank/DDBJ databases">
        <title>Arthrobacter antarcticus sp. nov., isolated from Antarctic Soil.</title>
        <authorList>
            <person name="Li J."/>
        </authorList>
    </citation>
    <scope>NUCLEOTIDE SEQUENCE [LARGE SCALE GENOMIC DNA]</scope>
    <source>
        <strain evidence="2 3">Z1-20</strain>
    </source>
</reference>
<sequence length="145" mass="16242">MEEFIMLTRNNLSSIYVLDQDEALTFYTEVLGLEVSADMNFGPMRWLTVRVPGDQKEILLERPGAPAHDEATAAQVRDLVTKGAGGGWLAFTTDDVRGTFEKFEAAGTEITQEPMDQPYGTDFAIRDPFGNNIRIGSIKHWDQQE</sequence>
<dbReference type="Gene3D" id="3.10.180.10">
    <property type="entry name" value="2,3-Dihydroxybiphenyl 1,2-Dioxygenase, domain 1"/>
    <property type="match status" value="1"/>
</dbReference>
<dbReference type="Pfam" id="PF00903">
    <property type="entry name" value="Glyoxalase"/>
    <property type="match status" value="1"/>
</dbReference>
<organism evidence="2 3">
    <name type="scientific">Arthrobacter terrae</name>
    <dbReference type="NCBI Taxonomy" id="2935737"/>
    <lineage>
        <taxon>Bacteria</taxon>
        <taxon>Bacillati</taxon>
        <taxon>Actinomycetota</taxon>
        <taxon>Actinomycetes</taxon>
        <taxon>Micrococcales</taxon>
        <taxon>Micrococcaceae</taxon>
        <taxon>Arthrobacter</taxon>
    </lineage>
</organism>
<dbReference type="PANTHER" id="PTHR36437:SF2">
    <property type="entry name" value="GLYOXALASE_BLEOMYCIN RESISTANCE PROTEIN_DIOXYGENASE"/>
    <property type="match status" value="1"/>
</dbReference>
<dbReference type="AlphaFoldDB" id="A0A931CS11"/>
<dbReference type="InterPro" id="IPR029068">
    <property type="entry name" value="Glyas_Bleomycin-R_OHBP_Dase"/>
</dbReference>
<dbReference type="PROSITE" id="PS51819">
    <property type="entry name" value="VOC"/>
    <property type="match status" value="1"/>
</dbReference>
<feature type="domain" description="VOC" evidence="1">
    <location>
        <begin position="8"/>
        <end position="138"/>
    </location>
</feature>
<comment type="caution">
    <text evidence="2">The sequence shown here is derived from an EMBL/GenBank/DDBJ whole genome shotgun (WGS) entry which is preliminary data.</text>
</comment>
<gene>
    <name evidence="2" type="ORF">IV500_17440</name>
</gene>
<proteinExistence type="predicted"/>
<dbReference type="InterPro" id="IPR004360">
    <property type="entry name" value="Glyas_Fos-R_dOase_dom"/>
</dbReference>
<evidence type="ECO:0000313" key="3">
    <source>
        <dbReference type="Proteomes" id="UP000655366"/>
    </source>
</evidence>
<name>A0A931CS11_9MICC</name>
<dbReference type="EMBL" id="JADNYM010000025">
    <property type="protein sequence ID" value="MBG0741156.1"/>
    <property type="molecule type" value="Genomic_DNA"/>
</dbReference>
<dbReference type="PANTHER" id="PTHR36437">
    <property type="entry name" value="GLYOXALASE/BLEOMYCIN RESISTANCE PROTEIN/DIOXYGENASE"/>
    <property type="match status" value="1"/>
</dbReference>
<evidence type="ECO:0000259" key="1">
    <source>
        <dbReference type="PROSITE" id="PS51819"/>
    </source>
</evidence>
<accession>A0A931CS11</accession>